<accession>A0A1X3FUQ7</accession>
<name>A0A1X3FUQ7_9BRAD</name>
<dbReference type="EMBL" id="NAFI01000188">
    <property type="protein sequence ID" value="OSJ02813.1"/>
    <property type="molecule type" value="Genomic_DNA"/>
</dbReference>
<proteinExistence type="predicted"/>
<dbReference type="RefSeq" id="WP_085361964.1">
    <property type="nucleotide sequence ID" value="NZ_NAFD01000177.1"/>
</dbReference>
<dbReference type="AlphaFoldDB" id="A0A1X3FUQ7"/>
<reference evidence="1 2" key="1">
    <citation type="submission" date="2017-03" db="EMBL/GenBank/DDBJ databases">
        <title>Whole genome sequences of fourteen strains of Bradyrhizobium canariense and one strain of Bradyrhizobium japonicum isolated from Lupinus (Papilionoideae: Genisteae) species in Algeria.</title>
        <authorList>
            <person name="Crovadore J."/>
            <person name="Chekireb D."/>
            <person name="Brachmann A."/>
            <person name="Chablais R."/>
            <person name="Cochard B."/>
            <person name="Lefort F."/>
        </authorList>
    </citation>
    <scope>NUCLEOTIDE SEQUENCE [LARGE SCALE GENOMIC DNA]</scope>
    <source>
        <strain evidence="1 2">UBMA195</strain>
    </source>
</reference>
<gene>
    <name evidence="1" type="ORF">BSZ18_34470</name>
</gene>
<sequence length="520" mass="57110">MWQKEPTASVCLDCRLPFSFFFDLIDACWKTPQTTSNNLTLHRICTLARKLGASFVATECALARNEVCEDIDALDAHYGGGGRANAIQLSFFSGNKSPDGIDEIDSGALLATATVINYAPPNSVDYTHSYVFETILVPPHQLDDTGAKRQLLNNYICRDTNFKRIVRGREFEVSGFYYCQQNALVHVCAHACLRMALNSIDGSSAAVTSVEINAQLGLNPPLAGLSLQNIQDVIASKTGSSAVVADCSVILPADYLSILTSYIESGFIVLFVFTTSNTVEHVVTVFGHTRNSDEWHPQAIPGYSGPASAPFYRSSAWVDHFVIHDDNLGPYYTLSSRAFEVDKSITAHWIIGIHPEHQHEILPHYAENVAAIVLKGSLANFSAFGVGNWFNYIVQRPSTYVLRPILISRDGYKAHLLASIGHDQTKAMPGELDVADGLPDWFWMVEFSLPALFTGNRSKLGEVLIRSEVAGAKAPVDLVEAVRLPSLLATRNAPGGFDVHRIGLQSHSPYYTSRMHGNEW</sequence>
<protein>
    <submittedName>
        <fullName evidence="1">Uncharacterized protein</fullName>
    </submittedName>
</protein>
<comment type="caution">
    <text evidence="1">The sequence shown here is derived from an EMBL/GenBank/DDBJ whole genome shotgun (WGS) entry which is preliminary data.</text>
</comment>
<dbReference type="Proteomes" id="UP000193553">
    <property type="component" value="Unassembled WGS sequence"/>
</dbReference>
<evidence type="ECO:0000313" key="1">
    <source>
        <dbReference type="EMBL" id="OSJ02813.1"/>
    </source>
</evidence>
<dbReference type="OrthoDB" id="8213593at2"/>
<evidence type="ECO:0000313" key="2">
    <source>
        <dbReference type="Proteomes" id="UP000193553"/>
    </source>
</evidence>
<organism evidence="1 2">
    <name type="scientific">Bradyrhizobium canariense</name>
    <dbReference type="NCBI Taxonomy" id="255045"/>
    <lineage>
        <taxon>Bacteria</taxon>
        <taxon>Pseudomonadati</taxon>
        <taxon>Pseudomonadota</taxon>
        <taxon>Alphaproteobacteria</taxon>
        <taxon>Hyphomicrobiales</taxon>
        <taxon>Nitrobacteraceae</taxon>
        <taxon>Bradyrhizobium</taxon>
    </lineage>
</organism>